<name>A0ABX7XEZ2_9FLAO</name>
<evidence type="ECO:0008006" key="4">
    <source>
        <dbReference type="Google" id="ProtNLM"/>
    </source>
</evidence>
<keyword evidence="3" id="KW-1185">Reference proteome</keyword>
<sequence>MVNLYQKAIAIAALFIFQGVHAQVWISDKTDFQPRSGYALQIDGNLKVDSGIKLAETDGEPGQVLKSTGPNSRPVWVDNPDVELPEGMLFIENTYTKIQENGAENVLNNRISTIPSITPGELYTSTNTNNWKKIIEINNIVVSEKKTFINVDFQTGVTLTKSSIRSGDFTQFACGVFLKKQNETSYKLKGYRLGQVTAIGNVSIVQSNFDMIYTINLDPETAIGTYDSFIGCKKFNEFPLITGNSSNFQLYIGSSSDEEKISKFNNQSVYKVDVSFKL</sequence>
<evidence type="ECO:0000313" key="3">
    <source>
        <dbReference type="Proteomes" id="UP000672011"/>
    </source>
</evidence>
<feature type="signal peptide" evidence="1">
    <location>
        <begin position="1"/>
        <end position="22"/>
    </location>
</feature>
<dbReference type="EMBL" id="CP072842">
    <property type="protein sequence ID" value="QTV06493.1"/>
    <property type="molecule type" value="Genomic_DNA"/>
</dbReference>
<feature type="chain" id="PRO_5047467230" description="Leucine-rich repeat domain-containing protein" evidence="1">
    <location>
        <begin position="23"/>
        <end position="278"/>
    </location>
</feature>
<keyword evidence="1" id="KW-0732">Signal</keyword>
<dbReference type="Proteomes" id="UP000672011">
    <property type="component" value="Chromosome"/>
</dbReference>
<accession>A0ABX7XEZ2</accession>
<protein>
    <recommendedName>
        <fullName evidence="4">Leucine-rich repeat domain-containing protein</fullName>
    </recommendedName>
</protein>
<reference evidence="3" key="2">
    <citation type="submission" date="2021-04" db="EMBL/GenBank/DDBJ databases">
        <title>Taxonomy of Flavobacteriaceae bacterium ZY171143.</title>
        <authorList>
            <person name="Li F."/>
        </authorList>
    </citation>
    <scope>NUCLEOTIDE SEQUENCE [LARGE SCALE GENOMIC DNA]</scope>
    <source>
        <strain evidence="3">ZY171143</strain>
    </source>
</reference>
<evidence type="ECO:0000313" key="2">
    <source>
        <dbReference type="EMBL" id="QTV06493.1"/>
    </source>
</evidence>
<organism evidence="2 3">
    <name type="scientific">Faecalibacter bovis</name>
    <dbReference type="NCBI Taxonomy" id="2898187"/>
    <lineage>
        <taxon>Bacteria</taxon>
        <taxon>Pseudomonadati</taxon>
        <taxon>Bacteroidota</taxon>
        <taxon>Flavobacteriia</taxon>
        <taxon>Flavobacteriales</taxon>
        <taxon>Weeksellaceae</taxon>
        <taxon>Faecalibacter</taxon>
    </lineage>
</organism>
<dbReference type="RefSeq" id="WP_230477211.1">
    <property type="nucleotide sequence ID" value="NZ_CP072842.1"/>
</dbReference>
<proteinExistence type="predicted"/>
<evidence type="ECO:0000256" key="1">
    <source>
        <dbReference type="SAM" id="SignalP"/>
    </source>
</evidence>
<reference evidence="2 3" key="1">
    <citation type="journal article" date="2021" name="Int. J. Syst. Evol. Microbiol.">
        <title>Faecalibacter bovis sp. nov., isolated from cow faeces.</title>
        <authorList>
            <person name="Li F."/>
            <person name="Zhao W."/>
            <person name="Hong Q."/>
            <person name="Shao Q."/>
            <person name="Song J."/>
            <person name="Yang S."/>
        </authorList>
    </citation>
    <scope>NUCLEOTIDE SEQUENCE [LARGE SCALE GENOMIC DNA]</scope>
    <source>
        <strain evidence="2 3">ZY171143</strain>
    </source>
</reference>
<gene>
    <name evidence="2" type="ORF">J9309_03995</name>
</gene>